<dbReference type="RefSeq" id="WP_192748668.1">
    <property type="nucleotide sequence ID" value="NZ_BAABJL010000020.1"/>
</dbReference>
<comment type="caution">
    <text evidence="1">The sequence shown here is derived from an EMBL/GenBank/DDBJ whole genome shotgun (WGS) entry which is preliminary data.</text>
</comment>
<keyword evidence="2" id="KW-1185">Reference proteome</keyword>
<dbReference type="EMBL" id="JADBEM010000001">
    <property type="protein sequence ID" value="MBE1604000.1"/>
    <property type="molecule type" value="Genomic_DNA"/>
</dbReference>
<reference evidence="1" key="1">
    <citation type="submission" date="2020-10" db="EMBL/GenBank/DDBJ databases">
        <title>Sequencing the genomes of 1000 actinobacteria strains.</title>
        <authorList>
            <person name="Klenk H.-P."/>
        </authorList>
    </citation>
    <scope>NUCLEOTIDE SEQUENCE</scope>
    <source>
        <strain evidence="1">DSM 45354</strain>
    </source>
</reference>
<accession>A0A927MVD4</accession>
<dbReference type="AlphaFoldDB" id="A0A927MVD4"/>
<protein>
    <submittedName>
        <fullName evidence="1">Uncharacterized protein</fullName>
    </submittedName>
</protein>
<evidence type="ECO:0000313" key="1">
    <source>
        <dbReference type="EMBL" id="MBE1604000.1"/>
    </source>
</evidence>
<gene>
    <name evidence="1" type="ORF">HEB94_000848</name>
</gene>
<proteinExistence type="predicted"/>
<evidence type="ECO:0000313" key="2">
    <source>
        <dbReference type="Proteomes" id="UP000638648"/>
    </source>
</evidence>
<sequence length="48" mass="5101">MGHESTWVKDWIAKPVGDGLPAGPALPMLLDGCYTRVINFAAALTNDS</sequence>
<dbReference type="Proteomes" id="UP000638648">
    <property type="component" value="Unassembled WGS sequence"/>
</dbReference>
<name>A0A927MVD4_9ACTN</name>
<organism evidence="1 2">
    <name type="scientific">Actinopolymorpha pittospori</name>
    <dbReference type="NCBI Taxonomy" id="648752"/>
    <lineage>
        <taxon>Bacteria</taxon>
        <taxon>Bacillati</taxon>
        <taxon>Actinomycetota</taxon>
        <taxon>Actinomycetes</taxon>
        <taxon>Propionibacteriales</taxon>
        <taxon>Actinopolymorphaceae</taxon>
        <taxon>Actinopolymorpha</taxon>
    </lineage>
</organism>